<feature type="domain" description="AB hydrolase-1" evidence="1">
    <location>
        <begin position="24"/>
        <end position="260"/>
    </location>
</feature>
<dbReference type="PANTHER" id="PTHR43689">
    <property type="entry name" value="HYDROLASE"/>
    <property type="match status" value="1"/>
</dbReference>
<dbReference type="PANTHER" id="PTHR43689:SF8">
    <property type="entry name" value="ALPHA_BETA-HYDROLASES SUPERFAMILY PROTEIN"/>
    <property type="match status" value="1"/>
</dbReference>
<dbReference type="InterPro" id="IPR029058">
    <property type="entry name" value="AB_hydrolase_fold"/>
</dbReference>
<protein>
    <submittedName>
        <fullName evidence="2">Magnesium chelatase accessory protein</fullName>
    </submittedName>
</protein>
<dbReference type="PRINTS" id="PR00111">
    <property type="entry name" value="ABHYDROLASE"/>
</dbReference>
<dbReference type="InterPro" id="IPR017497">
    <property type="entry name" value="BchO"/>
</dbReference>
<evidence type="ECO:0000313" key="2">
    <source>
        <dbReference type="EMBL" id="SHF69447.1"/>
    </source>
</evidence>
<name>A0A1M5DR38_LOKAT</name>
<dbReference type="Proteomes" id="UP000183987">
    <property type="component" value="Unassembled WGS sequence"/>
</dbReference>
<reference evidence="3" key="1">
    <citation type="submission" date="2016-11" db="EMBL/GenBank/DDBJ databases">
        <authorList>
            <person name="Varghese N."/>
            <person name="Submissions S."/>
        </authorList>
    </citation>
    <scope>NUCLEOTIDE SEQUENCE [LARGE SCALE GENOMIC DNA]</scope>
    <source>
        <strain evidence="3">DSM 29326</strain>
    </source>
</reference>
<dbReference type="SUPFAM" id="SSF53474">
    <property type="entry name" value="alpha/beta-Hydrolases"/>
    <property type="match status" value="1"/>
</dbReference>
<evidence type="ECO:0000259" key="1">
    <source>
        <dbReference type="Pfam" id="PF00561"/>
    </source>
</evidence>
<dbReference type="AlphaFoldDB" id="A0A1M5DR38"/>
<gene>
    <name evidence="2" type="ORF">SAMN05444339_110108</name>
</gene>
<proteinExistence type="predicted"/>
<dbReference type="RefSeq" id="WP_245810746.1">
    <property type="nucleotide sequence ID" value="NZ_FQUE01000010.1"/>
</dbReference>
<dbReference type="NCBIfam" id="TIGR03056">
    <property type="entry name" value="bchO_mg_che_rel"/>
    <property type="match status" value="1"/>
</dbReference>
<dbReference type="Gene3D" id="3.40.50.1820">
    <property type="entry name" value="alpha/beta hydrolase"/>
    <property type="match status" value="1"/>
</dbReference>
<keyword evidence="3" id="KW-1185">Reference proteome</keyword>
<dbReference type="Pfam" id="PF00561">
    <property type="entry name" value="Abhydrolase_1"/>
    <property type="match status" value="1"/>
</dbReference>
<dbReference type="STRING" id="366533.SAMN05444339_110108"/>
<evidence type="ECO:0000313" key="3">
    <source>
        <dbReference type="Proteomes" id="UP000183987"/>
    </source>
</evidence>
<sequence length="272" mass="28684">MADASRQVNVAPHRWHVQEQGTGPLILLLHGAGGATQSWRGVFPLLSKDFRVVAVDLPGQGFTRTTRRGRHGVAEMAADLNALCRQEGWVPDLIVGHSAGVPVALQMTLDGLHPARGVIGLNAALATFEGAAGLFFPLMAKAMAAVPLTARIFAATTTPSRVGQLLAGTGSRIDARGQALYARLASDPDHVDGTLRMMAQWDLRGLSRRLPAVPVPVLLLTGEDDTAVPPDTSADAARRIPHATHRSLGPLGHLAHEEAPDLIAGIIADHMA</sequence>
<accession>A0A1M5DR38</accession>
<organism evidence="2 3">
    <name type="scientific">Loktanella atrilutea</name>
    <dbReference type="NCBI Taxonomy" id="366533"/>
    <lineage>
        <taxon>Bacteria</taxon>
        <taxon>Pseudomonadati</taxon>
        <taxon>Pseudomonadota</taxon>
        <taxon>Alphaproteobacteria</taxon>
        <taxon>Rhodobacterales</taxon>
        <taxon>Roseobacteraceae</taxon>
        <taxon>Loktanella</taxon>
    </lineage>
</organism>
<dbReference type="EMBL" id="FQUE01000010">
    <property type="protein sequence ID" value="SHF69447.1"/>
    <property type="molecule type" value="Genomic_DNA"/>
</dbReference>
<dbReference type="InterPro" id="IPR000073">
    <property type="entry name" value="AB_hydrolase_1"/>
</dbReference>